<protein>
    <submittedName>
        <fullName evidence="1">Uncharacterized protein</fullName>
    </submittedName>
</protein>
<reference evidence="1" key="1">
    <citation type="submission" date="2021-05" db="EMBL/GenBank/DDBJ databases">
        <authorList>
            <person name="Alioto T."/>
            <person name="Alioto T."/>
            <person name="Gomez Garrido J."/>
        </authorList>
    </citation>
    <scope>NUCLEOTIDE SEQUENCE</scope>
</reference>
<organism evidence="1">
    <name type="scientific">Cacopsylla melanoneura</name>
    <dbReference type="NCBI Taxonomy" id="428564"/>
    <lineage>
        <taxon>Eukaryota</taxon>
        <taxon>Metazoa</taxon>
        <taxon>Ecdysozoa</taxon>
        <taxon>Arthropoda</taxon>
        <taxon>Hexapoda</taxon>
        <taxon>Insecta</taxon>
        <taxon>Pterygota</taxon>
        <taxon>Neoptera</taxon>
        <taxon>Paraneoptera</taxon>
        <taxon>Hemiptera</taxon>
        <taxon>Sternorrhyncha</taxon>
        <taxon>Psylloidea</taxon>
        <taxon>Psyllidae</taxon>
        <taxon>Psyllinae</taxon>
        <taxon>Cacopsylla</taxon>
    </lineage>
</organism>
<accession>A0A8D8SN78</accession>
<evidence type="ECO:0000313" key="1">
    <source>
        <dbReference type="EMBL" id="CAG6672876.1"/>
    </source>
</evidence>
<dbReference type="EMBL" id="HBUF01229802">
    <property type="protein sequence ID" value="CAG6672876.1"/>
    <property type="molecule type" value="Transcribed_RNA"/>
</dbReference>
<dbReference type="AlphaFoldDB" id="A0A8D8SN78"/>
<proteinExistence type="predicted"/>
<name>A0A8D8SN78_9HEMI</name>
<sequence>MVHRKEHHFPTKHYGFKTQLFRTHELFFLFLLRSFVLVRNRTCDFGLKNKCLLRKLSIATSVFKAVPIFFFRCLGRGVCIGTLGRGMMSSMLSTTVCVGHTMFASKRLGWSWYTIRPCPAAH</sequence>